<evidence type="ECO:0000313" key="3">
    <source>
        <dbReference type="Proteomes" id="UP000664109"/>
    </source>
</evidence>
<comment type="caution">
    <text evidence="2">The sequence shown here is derived from an EMBL/GenBank/DDBJ whole genome shotgun (WGS) entry which is preliminary data.</text>
</comment>
<keyword evidence="1" id="KW-1133">Transmembrane helix</keyword>
<dbReference type="EMBL" id="JAFEJA010000002">
    <property type="protein sequence ID" value="MBM9623564.1"/>
    <property type="molecule type" value="Genomic_DNA"/>
</dbReference>
<gene>
    <name evidence="2" type="ORF">JE024_33765</name>
</gene>
<feature type="transmembrane region" description="Helical" evidence="1">
    <location>
        <begin position="7"/>
        <end position="26"/>
    </location>
</feature>
<reference evidence="2 3" key="1">
    <citation type="journal article" date="2016" name="Arch. Microbiol.">
        <title>Streptomyces zhihengii sp. nov., isolated from rhizospheric soil of Psammosilene tunicoides.</title>
        <authorList>
            <person name="Huang M.J."/>
            <person name="Fei J.J."/>
            <person name="Salam N."/>
            <person name="Kim C.J."/>
            <person name="Hozzein W.N."/>
            <person name="Xiao M."/>
            <person name="Huang H.Q."/>
            <person name="Li W.J."/>
        </authorList>
    </citation>
    <scope>NUCLEOTIDE SEQUENCE [LARGE SCALE GENOMIC DNA]</scope>
    <source>
        <strain evidence="2 3">YIM T102</strain>
    </source>
</reference>
<dbReference type="RefSeq" id="WP_205377679.1">
    <property type="nucleotide sequence ID" value="NZ_JAFEJA010000002.1"/>
</dbReference>
<keyword evidence="3" id="KW-1185">Reference proteome</keyword>
<name>A0ABS2V1J5_9ACTN</name>
<keyword evidence="1" id="KW-0472">Membrane</keyword>
<accession>A0ABS2V1J5</accession>
<keyword evidence="1" id="KW-0812">Transmembrane</keyword>
<dbReference type="Proteomes" id="UP000664109">
    <property type="component" value="Unassembled WGS sequence"/>
</dbReference>
<evidence type="ECO:0000313" key="2">
    <source>
        <dbReference type="EMBL" id="MBM9623564.1"/>
    </source>
</evidence>
<sequence length="338" mass="35385">MTVIRRLALYVALPLALVAVAGYGWYQFGDTGKRWRYEDALAGYCQGLIPPEESAVLTDYDTGAGLPLDRHYGGSGGYEYCKVGRQVLTIARIPADARDDDGRRSVFDALRPAPAGTLPLPLGGGWHGYTNRASAAVVLTCEGQDASVVVAAAPSGRDVAGSATARLLTATAERAAGHWDCEAGTGGATPDDYPEPQEKSRFEAEGTCAGLPLRDRDDVDWIKETTASPGTAPLESCVLGAAVDAENRPELLSLTASFGPFAQAVVPFGDGEPQPAGGSGGTHWATAACPGATARAHFRVHTETPAGEDDDAFARAALTAFAERSARQHGCTDLRLPR</sequence>
<evidence type="ECO:0000256" key="1">
    <source>
        <dbReference type="SAM" id="Phobius"/>
    </source>
</evidence>
<proteinExistence type="predicted"/>
<organism evidence="2 3">
    <name type="scientific">Streptomyces zhihengii</name>
    <dbReference type="NCBI Taxonomy" id="1818004"/>
    <lineage>
        <taxon>Bacteria</taxon>
        <taxon>Bacillati</taxon>
        <taxon>Actinomycetota</taxon>
        <taxon>Actinomycetes</taxon>
        <taxon>Kitasatosporales</taxon>
        <taxon>Streptomycetaceae</taxon>
        <taxon>Streptomyces</taxon>
    </lineage>
</organism>
<protein>
    <submittedName>
        <fullName evidence="2">Uncharacterized protein</fullName>
    </submittedName>
</protein>